<comment type="similarity">
    <text evidence="1 3">Belongs to the short-chain dehydrogenases/reductases (SDR) family.</text>
</comment>
<evidence type="ECO:0000256" key="2">
    <source>
        <dbReference type="ARBA" id="ARBA00023002"/>
    </source>
</evidence>
<gene>
    <name evidence="4" type="ORF">SAMN05216404_10439</name>
</gene>
<protein>
    <submittedName>
        <fullName evidence="4">Short-chain dehydrogenase</fullName>
    </submittedName>
</protein>
<dbReference type="InterPro" id="IPR036291">
    <property type="entry name" value="NAD(P)-bd_dom_sf"/>
</dbReference>
<dbReference type="Gene3D" id="3.40.50.720">
    <property type="entry name" value="NAD(P)-binding Rossmann-like Domain"/>
    <property type="match status" value="1"/>
</dbReference>
<evidence type="ECO:0000313" key="5">
    <source>
        <dbReference type="Proteomes" id="UP000183898"/>
    </source>
</evidence>
<dbReference type="PANTHER" id="PTHR42901:SF1">
    <property type="entry name" value="ALCOHOL DEHYDROGENASE"/>
    <property type="match status" value="1"/>
</dbReference>
<dbReference type="GO" id="GO:0016491">
    <property type="term" value="F:oxidoreductase activity"/>
    <property type="evidence" value="ECO:0007669"/>
    <property type="project" value="UniProtKB-KW"/>
</dbReference>
<dbReference type="PRINTS" id="PR00080">
    <property type="entry name" value="SDRFAMILY"/>
</dbReference>
<evidence type="ECO:0000256" key="1">
    <source>
        <dbReference type="ARBA" id="ARBA00006484"/>
    </source>
</evidence>
<dbReference type="EMBL" id="FOCT01000004">
    <property type="protein sequence ID" value="SEN36829.1"/>
    <property type="molecule type" value="Genomic_DNA"/>
</dbReference>
<sequence>MKMAYDISGKTALVTGANRGIGKAIVEALLHHGAMKVYAAVRNPDSANPLVERFGDRVIPVHLDLTMPESIAALADRAPDVQVVVNNAAVFKTSTPLDAGAIDALETAMKINVYGLIRMAQTFAPILAKNGGGAFIQLNSVASLKCAPNFATHSASKAAAYSITQALRELLARQGTAVLSVHPGLIATDMSSTAGLAGTAAPPSAVAEGIIAALRSGDFHLFPDPMAQRIGNAYRSFSENVIEADIEEYRAEKQ</sequence>
<evidence type="ECO:0000256" key="3">
    <source>
        <dbReference type="RuleBase" id="RU000363"/>
    </source>
</evidence>
<dbReference type="Pfam" id="PF00106">
    <property type="entry name" value="adh_short"/>
    <property type="match status" value="1"/>
</dbReference>
<keyword evidence="2" id="KW-0560">Oxidoreductase</keyword>
<dbReference type="NCBIfam" id="NF006120">
    <property type="entry name" value="PRK08264.1-6"/>
    <property type="match status" value="1"/>
</dbReference>
<dbReference type="AlphaFoldDB" id="A0A1H8FYW0"/>
<dbReference type="PANTHER" id="PTHR42901">
    <property type="entry name" value="ALCOHOL DEHYDROGENASE"/>
    <property type="match status" value="1"/>
</dbReference>
<dbReference type="InterPro" id="IPR002347">
    <property type="entry name" value="SDR_fam"/>
</dbReference>
<organism evidence="4 5">
    <name type="scientific">Nitrosospira multiformis</name>
    <dbReference type="NCBI Taxonomy" id="1231"/>
    <lineage>
        <taxon>Bacteria</taxon>
        <taxon>Pseudomonadati</taxon>
        <taxon>Pseudomonadota</taxon>
        <taxon>Betaproteobacteria</taxon>
        <taxon>Nitrosomonadales</taxon>
        <taxon>Nitrosomonadaceae</taxon>
        <taxon>Nitrosospira</taxon>
    </lineage>
</organism>
<dbReference type="SUPFAM" id="SSF51735">
    <property type="entry name" value="NAD(P)-binding Rossmann-fold domains"/>
    <property type="match status" value="1"/>
</dbReference>
<dbReference type="PRINTS" id="PR00081">
    <property type="entry name" value="GDHRDH"/>
</dbReference>
<accession>A0A1H8FYW0</accession>
<evidence type="ECO:0000313" key="4">
    <source>
        <dbReference type="EMBL" id="SEN36829.1"/>
    </source>
</evidence>
<reference evidence="4 5" key="1">
    <citation type="submission" date="2016-10" db="EMBL/GenBank/DDBJ databases">
        <authorList>
            <person name="de Groot N.N."/>
        </authorList>
    </citation>
    <scope>NUCLEOTIDE SEQUENCE [LARGE SCALE GENOMIC DNA]</scope>
    <source>
        <strain evidence="4 5">Nl18</strain>
    </source>
</reference>
<dbReference type="Proteomes" id="UP000183898">
    <property type="component" value="Unassembled WGS sequence"/>
</dbReference>
<dbReference type="RefSeq" id="WP_175463214.1">
    <property type="nucleotide sequence ID" value="NZ_FOCT01000004.1"/>
</dbReference>
<name>A0A1H8FYW0_9PROT</name>
<proteinExistence type="inferred from homology"/>